<dbReference type="Gene3D" id="1.10.287.1080">
    <property type="entry name" value="MazG-like"/>
    <property type="match status" value="1"/>
</dbReference>
<dbReference type="Proteomes" id="UP000242497">
    <property type="component" value="Unassembled WGS sequence"/>
</dbReference>
<keyword evidence="2" id="KW-1185">Reference proteome</keyword>
<evidence type="ECO:0000313" key="1">
    <source>
        <dbReference type="EMBL" id="SHK21124.1"/>
    </source>
</evidence>
<dbReference type="EMBL" id="FRAE01000044">
    <property type="protein sequence ID" value="SHK21124.1"/>
    <property type="molecule type" value="Genomic_DNA"/>
</dbReference>
<evidence type="ECO:0008006" key="3">
    <source>
        <dbReference type="Google" id="ProtNLM"/>
    </source>
</evidence>
<gene>
    <name evidence="1" type="ORF">SAMN02744037_01883</name>
</gene>
<accession>A0A1M6QLI2</accession>
<proteinExistence type="predicted"/>
<dbReference type="STRING" id="1123349.SAMN02744037_01883"/>
<sequence length="131" mass="15057">MTDFNFADFKNEVNNALIRHKSILDIITKLEETNSKINRAIIKSVTSCGCIQIQGNKQETPENISFNELKEYMKSHINGDLCEICKEKIEEELGNHLFYITAACNLLDINIEYVLKKENNKLKTLGKYSLL</sequence>
<dbReference type="SUPFAM" id="SSF101386">
    <property type="entry name" value="all-alpha NTP pyrophosphatases"/>
    <property type="match status" value="1"/>
</dbReference>
<dbReference type="OrthoDB" id="2988649at2"/>
<name>A0A1M6QLI2_9FIRM</name>
<dbReference type="RefSeq" id="WP_072889369.1">
    <property type="nucleotide sequence ID" value="NZ_FRAE01000044.1"/>
</dbReference>
<evidence type="ECO:0000313" key="2">
    <source>
        <dbReference type="Proteomes" id="UP000242497"/>
    </source>
</evidence>
<reference evidence="2" key="1">
    <citation type="submission" date="2016-11" db="EMBL/GenBank/DDBJ databases">
        <authorList>
            <person name="Varghese N."/>
            <person name="Submissions S."/>
        </authorList>
    </citation>
    <scope>NUCLEOTIDE SEQUENCE [LARGE SCALE GENOMIC DNA]</scope>
    <source>
        <strain evidence="2">DSM 15518</strain>
    </source>
</reference>
<protein>
    <recommendedName>
        <fullName evidence="3">DUF1573 domain-containing protein</fullName>
    </recommendedName>
</protein>
<dbReference type="AlphaFoldDB" id="A0A1M6QLI2"/>
<organism evidence="1 2">
    <name type="scientific">Tepidibacter formicigenes DSM 15518</name>
    <dbReference type="NCBI Taxonomy" id="1123349"/>
    <lineage>
        <taxon>Bacteria</taxon>
        <taxon>Bacillati</taxon>
        <taxon>Bacillota</taxon>
        <taxon>Clostridia</taxon>
        <taxon>Peptostreptococcales</taxon>
        <taxon>Peptostreptococcaceae</taxon>
        <taxon>Tepidibacter</taxon>
    </lineage>
</organism>